<comment type="caution">
    <text evidence="2">The sequence shown here is derived from an EMBL/GenBank/DDBJ whole genome shotgun (WGS) entry which is preliminary data.</text>
</comment>
<keyword evidence="1" id="KW-1133">Transmembrane helix</keyword>
<feature type="transmembrane region" description="Helical" evidence="1">
    <location>
        <begin position="7"/>
        <end position="28"/>
    </location>
</feature>
<accession>A0A2H0K6D1</accession>
<proteinExistence type="predicted"/>
<evidence type="ECO:0000313" key="3">
    <source>
        <dbReference type="Proteomes" id="UP000229834"/>
    </source>
</evidence>
<gene>
    <name evidence="2" type="ORF">COV95_02180</name>
</gene>
<evidence type="ECO:0000313" key="2">
    <source>
        <dbReference type="EMBL" id="PIQ66802.1"/>
    </source>
</evidence>
<feature type="transmembrane region" description="Helical" evidence="1">
    <location>
        <begin position="81"/>
        <end position="103"/>
    </location>
</feature>
<reference evidence="2 3" key="1">
    <citation type="submission" date="2017-09" db="EMBL/GenBank/DDBJ databases">
        <title>Depth-based differentiation of microbial function through sediment-hosted aquifers and enrichment of novel symbionts in the deep terrestrial subsurface.</title>
        <authorList>
            <person name="Probst A.J."/>
            <person name="Ladd B."/>
            <person name="Jarett J.K."/>
            <person name="Geller-Mcgrath D.E."/>
            <person name="Sieber C.M."/>
            <person name="Emerson J.B."/>
            <person name="Anantharaman K."/>
            <person name="Thomas B.C."/>
            <person name="Malmstrom R."/>
            <person name="Stieglmeier M."/>
            <person name="Klingl A."/>
            <person name="Woyke T."/>
            <person name="Ryan C.M."/>
            <person name="Banfield J.F."/>
        </authorList>
    </citation>
    <scope>NUCLEOTIDE SEQUENCE [LARGE SCALE GENOMIC DNA]</scope>
    <source>
        <strain evidence="2">CG11_big_fil_rev_8_21_14_0_20_40_24</strain>
    </source>
</reference>
<protein>
    <submittedName>
        <fullName evidence="2">Uncharacterized protein</fullName>
    </submittedName>
</protein>
<feature type="transmembrane region" description="Helical" evidence="1">
    <location>
        <begin position="109"/>
        <end position="127"/>
    </location>
</feature>
<keyword evidence="1" id="KW-0472">Membrane</keyword>
<name>A0A2H0K6D1_9BACT</name>
<sequence>MKYKKKLNILASSSLIVFVLSSFLMSPIRSGLCGETDVSCGNFLGDSIGMPLFTFSFSFFVLFTILRWLSEPVFKTWWRFAKYYTVVAAVLITLSPTIDGSIFGFDKEFMSWFLASIFLLTSLILIARKWWQIRKSDSHILNR</sequence>
<dbReference type="Proteomes" id="UP000229834">
    <property type="component" value="Unassembled WGS sequence"/>
</dbReference>
<evidence type="ECO:0000256" key="1">
    <source>
        <dbReference type="SAM" id="Phobius"/>
    </source>
</evidence>
<keyword evidence="1" id="KW-0812">Transmembrane</keyword>
<dbReference type="EMBL" id="PCVC01000063">
    <property type="protein sequence ID" value="PIQ66802.1"/>
    <property type="molecule type" value="Genomic_DNA"/>
</dbReference>
<organism evidence="2 3">
    <name type="scientific">Candidatus Zambryskibacteria bacterium CG11_big_fil_rev_8_21_14_0_20_40_24</name>
    <dbReference type="NCBI Taxonomy" id="1975116"/>
    <lineage>
        <taxon>Bacteria</taxon>
        <taxon>Candidatus Zambryskiibacteriota</taxon>
    </lineage>
</organism>
<feature type="transmembrane region" description="Helical" evidence="1">
    <location>
        <begin position="48"/>
        <end position="69"/>
    </location>
</feature>
<dbReference type="AlphaFoldDB" id="A0A2H0K6D1"/>